<feature type="region of interest" description="Disordered" evidence="1">
    <location>
        <begin position="45"/>
        <end position="69"/>
    </location>
</feature>
<dbReference type="EMBL" id="QUTH01004040">
    <property type="protein sequence ID" value="RHZ15863.1"/>
    <property type="molecule type" value="Genomic_DNA"/>
</dbReference>
<dbReference type="Proteomes" id="UP000285712">
    <property type="component" value="Unassembled WGS sequence"/>
</dbReference>
<feature type="region of interest" description="Disordered" evidence="1">
    <location>
        <begin position="112"/>
        <end position="162"/>
    </location>
</feature>
<evidence type="ECO:0000313" key="5">
    <source>
        <dbReference type="Proteomes" id="UP000285712"/>
    </source>
</evidence>
<name>A0A3R6YIY0_APHAT</name>
<evidence type="ECO:0000256" key="1">
    <source>
        <dbReference type="SAM" id="MobiDB-lite"/>
    </source>
</evidence>
<gene>
    <name evidence="2" type="ORF">DYB35_005175</name>
    <name evidence="3" type="ORF">DYB37_006518</name>
</gene>
<reference evidence="4 5" key="1">
    <citation type="submission" date="2018-08" db="EMBL/GenBank/DDBJ databases">
        <title>Aphanomyces genome sequencing and annotation.</title>
        <authorList>
            <person name="Minardi D."/>
            <person name="Oidtmann B."/>
            <person name="Van Der Giezen M."/>
            <person name="Studholme D.J."/>
        </authorList>
    </citation>
    <scope>NUCLEOTIDE SEQUENCE [LARGE SCALE GENOMIC DNA]</scope>
    <source>
        <strain evidence="3 4">Da</strain>
        <strain evidence="2 5">Sv</strain>
    </source>
</reference>
<organism evidence="3 4">
    <name type="scientific">Aphanomyces astaci</name>
    <name type="common">Crayfish plague agent</name>
    <dbReference type="NCBI Taxonomy" id="112090"/>
    <lineage>
        <taxon>Eukaryota</taxon>
        <taxon>Sar</taxon>
        <taxon>Stramenopiles</taxon>
        <taxon>Oomycota</taxon>
        <taxon>Saprolegniomycetes</taxon>
        <taxon>Saprolegniales</taxon>
        <taxon>Verrucalvaceae</taxon>
        <taxon>Aphanomyces</taxon>
    </lineage>
</organism>
<protein>
    <submittedName>
        <fullName evidence="3">Uncharacterized protein</fullName>
    </submittedName>
</protein>
<comment type="caution">
    <text evidence="3">The sequence shown here is derived from an EMBL/GenBank/DDBJ whole genome shotgun (WGS) entry which is preliminary data.</text>
</comment>
<dbReference type="AlphaFoldDB" id="A0A3R6YIY0"/>
<accession>A0A3R6YIY0</accession>
<feature type="compositionally biased region" description="Acidic residues" evidence="1">
    <location>
        <begin position="45"/>
        <end position="59"/>
    </location>
</feature>
<dbReference type="EMBL" id="QUTG01002362">
    <property type="protein sequence ID" value="RHY96567.1"/>
    <property type="molecule type" value="Genomic_DNA"/>
</dbReference>
<feature type="compositionally biased region" description="Polar residues" evidence="1">
    <location>
        <begin position="150"/>
        <end position="162"/>
    </location>
</feature>
<feature type="compositionally biased region" description="Basic and acidic residues" evidence="1">
    <location>
        <begin position="128"/>
        <end position="144"/>
    </location>
</feature>
<evidence type="ECO:0000313" key="3">
    <source>
        <dbReference type="EMBL" id="RHZ15863.1"/>
    </source>
</evidence>
<proteinExistence type="predicted"/>
<evidence type="ECO:0000313" key="4">
    <source>
        <dbReference type="Proteomes" id="UP000285430"/>
    </source>
</evidence>
<dbReference type="Proteomes" id="UP000285430">
    <property type="component" value="Unassembled WGS sequence"/>
</dbReference>
<sequence>MDVLDASYDSVDEVDEDAELELSCALQDLTTRCKSFSAKMTDEIPEIDDGEVSEDEDLAADAKARPSSHQLRYCADDKHTIDDDDDDYYNQTHDELTTIQCNIKQLLEKLEDAAATPTPSTSVPFLGRRQDLFDDNHEGMDEKATPPPNRRQSMTTNQRQEK</sequence>
<evidence type="ECO:0000313" key="2">
    <source>
        <dbReference type="EMBL" id="RHY96567.1"/>
    </source>
</evidence>
<dbReference type="VEuPathDB" id="FungiDB:H257_00166"/>